<evidence type="ECO:0000256" key="1">
    <source>
        <dbReference type="SAM" id="Phobius"/>
    </source>
</evidence>
<name>A0ABP0RMU4_9DINO</name>
<dbReference type="Proteomes" id="UP001642464">
    <property type="component" value="Unassembled WGS sequence"/>
</dbReference>
<keyword evidence="1" id="KW-1133">Transmembrane helix</keyword>
<gene>
    <name evidence="2" type="ORF">SCF082_LOCUS47660</name>
</gene>
<evidence type="ECO:0000313" key="2">
    <source>
        <dbReference type="EMBL" id="CAK9101955.1"/>
    </source>
</evidence>
<protein>
    <submittedName>
        <fullName evidence="2">2-isopropylmalate synthase</fullName>
    </submittedName>
</protein>
<feature type="transmembrane region" description="Helical" evidence="1">
    <location>
        <begin position="49"/>
        <end position="73"/>
    </location>
</feature>
<reference evidence="2 3" key="1">
    <citation type="submission" date="2024-02" db="EMBL/GenBank/DDBJ databases">
        <authorList>
            <person name="Chen Y."/>
            <person name="Shah S."/>
            <person name="Dougan E. K."/>
            <person name="Thang M."/>
            <person name="Chan C."/>
        </authorList>
    </citation>
    <scope>NUCLEOTIDE SEQUENCE [LARGE SCALE GENOMIC DNA]</scope>
</reference>
<sequence>MPRSVLGDGSCTPGCAADRGLCASGVCFCKAPYSGETCEVEFKEDFMRLGYFTVMVIVSLAVGVGFFAADILWRVTRPSARAAVMGTQQVKKETWRQAG</sequence>
<dbReference type="Gene3D" id="2.10.25.10">
    <property type="entry name" value="Laminin"/>
    <property type="match status" value="1"/>
</dbReference>
<evidence type="ECO:0000313" key="3">
    <source>
        <dbReference type="Proteomes" id="UP001642464"/>
    </source>
</evidence>
<dbReference type="EMBL" id="CAXAMM010041929">
    <property type="protein sequence ID" value="CAK9101955.1"/>
    <property type="molecule type" value="Genomic_DNA"/>
</dbReference>
<keyword evidence="1" id="KW-0812">Transmembrane</keyword>
<proteinExistence type="predicted"/>
<keyword evidence="3" id="KW-1185">Reference proteome</keyword>
<accession>A0ABP0RMU4</accession>
<keyword evidence="1" id="KW-0472">Membrane</keyword>
<organism evidence="2 3">
    <name type="scientific">Durusdinium trenchii</name>
    <dbReference type="NCBI Taxonomy" id="1381693"/>
    <lineage>
        <taxon>Eukaryota</taxon>
        <taxon>Sar</taxon>
        <taxon>Alveolata</taxon>
        <taxon>Dinophyceae</taxon>
        <taxon>Suessiales</taxon>
        <taxon>Symbiodiniaceae</taxon>
        <taxon>Durusdinium</taxon>
    </lineage>
</organism>
<comment type="caution">
    <text evidence="2">The sequence shown here is derived from an EMBL/GenBank/DDBJ whole genome shotgun (WGS) entry which is preliminary data.</text>
</comment>